<dbReference type="Pfam" id="PF04103">
    <property type="entry name" value="CD20"/>
    <property type="match status" value="1"/>
</dbReference>
<proteinExistence type="inferred from homology"/>
<name>A0A3B3DVC9_ORYME</name>
<dbReference type="GO" id="GO:0016020">
    <property type="term" value="C:membrane"/>
    <property type="evidence" value="ECO:0007669"/>
    <property type="project" value="UniProtKB-SubCell"/>
</dbReference>
<evidence type="ECO:0000256" key="5">
    <source>
        <dbReference type="ARBA" id="ARBA00023136"/>
    </source>
</evidence>
<sequence length="233" mass="25482">MSMTINKGEGVTVITLNSDPTSSCPAICQIFKGLCYSPILCSVSQPLKKKASLSVLGAMQIMIGLLNIGPGLILRNSRFTPWSLNRTEFSSWLGALFIAFGFMCILSERFPSLCLVFFNIILSVAGVAFSITAIVLYSIYIAAIDPWWCNSQYYGSSTTTPKTKTRLDEICEESQQLVLVLLRGLNVMLIVLSVLELCVTISATILEIKALKTGTKSICSRKSEQNVTTEPSQ</sequence>
<reference evidence="7" key="2">
    <citation type="submission" date="2025-09" db="UniProtKB">
        <authorList>
            <consortium name="Ensembl"/>
        </authorList>
    </citation>
    <scope>IDENTIFICATION</scope>
</reference>
<keyword evidence="5 6" id="KW-0472">Membrane</keyword>
<reference evidence="7" key="1">
    <citation type="submission" date="2025-08" db="UniProtKB">
        <authorList>
            <consortium name="Ensembl"/>
        </authorList>
    </citation>
    <scope>IDENTIFICATION</scope>
</reference>
<dbReference type="GeneTree" id="ENSGT00510000051675"/>
<feature type="transmembrane region" description="Helical" evidence="6">
    <location>
        <begin position="51"/>
        <end position="69"/>
    </location>
</feature>
<evidence type="ECO:0000313" key="8">
    <source>
        <dbReference type="Proteomes" id="UP000261560"/>
    </source>
</evidence>
<dbReference type="AlphaFoldDB" id="A0A3B3DVC9"/>
<evidence type="ECO:0000256" key="3">
    <source>
        <dbReference type="ARBA" id="ARBA00022692"/>
    </source>
</evidence>
<feature type="transmembrane region" description="Helical" evidence="6">
    <location>
        <begin position="113"/>
        <end position="140"/>
    </location>
</feature>
<feature type="transmembrane region" description="Helical" evidence="6">
    <location>
        <begin position="89"/>
        <end position="106"/>
    </location>
</feature>
<evidence type="ECO:0000256" key="2">
    <source>
        <dbReference type="ARBA" id="ARBA00009565"/>
    </source>
</evidence>
<evidence type="ECO:0000256" key="6">
    <source>
        <dbReference type="SAM" id="Phobius"/>
    </source>
</evidence>
<dbReference type="InterPro" id="IPR007237">
    <property type="entry name" value="CD20-like"/>
</dbReference>
<dbReference type="STRING" id="30732.ENSOMEP00000034063"/>
<keyword evidence="8" id="KW-1185">Reference proteome</keyword>
<evidence type="ECO:0000256" key="1">
    <source>
        <dbReference type="ARBA" id="ARBA00004141"/>
    </source>
</evidence>
<accession>A0A3B3DVC9</accession>
<dbReference type="Proteomes" id="UP000261560">
    <property type="component" value="Unplaced"/>
</dbReference>
<protein>
    <submittedName>
        <fullName evidence="7">Uncharacterized LOC112136518</fullName>
    </submittedName>
</protein>
<comment type="similarity">
    <text evidence="2">Belongs to the MS4A family.</text>
</comment>
<dbReference type="OMA" id="LMCVLSE"/>
<dbReference type="InterPro" id="IPR030417">
    <property type="entry name" value="MS4A"/>
</dbReference>
<dbReference type="PaxDb" id="30732-ENSOMEP00000034063"/>
<dbReference type="PANTHER" id="PTHR23320:SF125">
    <property type="entry name" value="TRANSMEMBRANE PROTEIN 176L.1-RELATED"/>
    <property type="match status" value="1"/>
</dbReference>
<feature type="transmembrane region" description="Helical" evidence="6">
    <location>
        <begin position="187"/>
        <end position="206"/>
    </location>
</feature>
<keyword evidence="3 6" id="KW-0812">Transmembrane</keyword>
<keyword evidence="4 6" id="KW-1133">Transmembrane helix</keyword>
<evidence type="ECO:0000256" key="4">
    <source>
        <dbReference type="ARBA" id="ARBA00022989"/>
    </source>
</evidence>
<dbReference type="Ensembl" id="ENSOMET00000027750.1">
    <property type="protein sequence ID" value="ENSOMEP00000034063.1"/>
    <property type="gene ID" value="ENSOMEG00000020446.1"/>
</dbReference>
<dbReference type="PANTHER" id="PTHR23320">
    <property type="entry name" value="MEMBRANE-SPANNING 4-DOMAINS SUBFAMILY A MS4A -RELATED"/>
    <property type="match status" value="1"/>
</dbReference>
<comment type="subcellular location">
    <subcellularLocation>
        <location evidence="1">Membrane</location>
        <topology evidence="1">Multi-pass membrane protein</topology>
    </subcellularLocation>
</comment>
<organism evidence="7 8">
    <name type="scientific">Oryzias melastigma</name>
    <name type="common">Marine medaka</name>
    <dbReference type="NCBI Taxonomy" id="30732"/>
    <lineage>
        <taxon>Eukaryota</taxon>
        <taxon>Metazoa</taxon>
        <taxon>Chordata</taxon>
        <taxon>Craniata</taxon>
        <taxon>Vertebrata</taxon>
        <taxon>Euteleostomi</taxon>
        <taxon>Actinopterygii</taxon>
        <taxon>Neopterygii</taxon>
        <taxon>Teleostei</taxon>
        <taxon>Neoteleostei</taxon>
        <taxon>Acanthomorphata</taxon>
        <taxon>Ovalentaria</taxon>
        <taxon>Atherinomorphae</taxon>
        <taxon>Beloniformes</taxon>
        <taxon>Adrianichthyidae</taxon>
        <taxon>Oryziinae</taxon>
        <taxon>Oryzias</taxon>
    </lineage>
</organism>
<evidence type="ECO:0000313" key="7">
    <source>
        <dbReference type="Ensembl" id="ENSOMEP00000034063.1"/>
    </source>
</evidence>